<dbReference type="RefSeq" id="WP_258210793.1">
    <property type="nucleotide sequence ID" value="NZ_CP102734.1"/>
</dbReference>
<protein>
    <submittedName>
        <fullName evidence="7">Formate/nitrite transporter family protein</fullName>
    </submittedName>
</protein>
<evidence type="ECO:0000256" key="6">
    <source>
        <dbReference type="SAM" id="Phobius"/>
    </source>
</evidence>
<dbReference type="InterPro" id="IPR000292">
    <property type="entry name" value="For/NO2_transpt"/>
</dbReference>
<organism evidence="7 8">
    <name type="scientific">Mycoplasma iguanae</name>
    <dbReference type="NCBI Taxonomy" id="292461"/>
    <lineage>
        <taxon>Bacteria</taxon>
        <taxon>Bacillati</taxon>
        <taxon>Mycoplasmatota</taxon>
        <taxon>Mollicutes</taxon>
        <taxon>Mycoplasmataceae</taxon>
        <taxon>Mycoplasma</taxon>
    </lineage>
</organism>
<evidence type="ECO:0000313" key="7">
    <source>
        <dbReference type="EMBL" id="UVD81619.1"/>
    </source>
</evidence>
<dbReference type="PANTHER" id="PTHR30520">
    <property type="entry name" value="FORMATE TRANSPORTER-RELATED"/>
    <property type="match status" value="1"/>
</dbReference>
<proteinExistence type="inferred from homology"/>
<evidence type="ECO:0000256" key="1">
    <source>
        <dbReference type="ARBA" id="ARBA00004141"/>
    </source>
</evidence>
<evidence type="ECO:0000256" key="3">
    <source>
        <dbReference type="ARBA" id="ARBA00022989"/>
    </source>
</evidence>
<feature type="transmembrane region" description="Helical" evidence="6">
    <location>
        <begin position="26"/>
        <end position="46"/>
    </location>
</feature>
<feature type="transmembrane region" description="Helical" evidence="6">
    <location>
        <begin position="110"/>
        <end position="135"/>
    </location>
</feature>
<feature type="transmembrane region" description="Helical" evidence="6">
    <location>
        <begin position="155"/>
        <end position="181"/>
    </location>
</feature>
<sequence length="350" mass="39642">MHDYKSNFTNALEYGYTKANMGLAKVFVMGIMAAVYVAITYIVYIYATAAFIEVDKTTGEYHIPGYGWIISALIFPVGLMLITFLGGSLFTSDTLSILAWFDKRTKLKSIAIRLTLVFLGNMLGGLIIAIIARLGNLFNADSLRVIEFLSTKKTYGGWSSLYTVFFSAILCNIIVAGTVWSTLATSGAMGKSLIIFLFIWLFTISGFHHVIANGIIFMFSWLHADVMLEGFNIATQAKEVHTVHEWNNLITYKKDLIAWDWSFKAILFNLLPALVGNFVAGAIILPSVYWYLIKYKAKKFGTIEREFAEEIEIEEYLKKHKNSSIEEAEKHYHKHFLNKSKYDKKVDAEK</sequence>
<feature type="transmembrane region" description="Helical" evidence="6">
    <location>
        <begin position="66"/>
        <end position="90"/>
    </location>
</feature>
<dbReference type="InterPro" id="IPR023271">
    <property type="entry name" value="Aquaporin-like"/>
</dbReference>
<evidence type="ECO:0000256" key="5">
    <source>
        <dbReference type="ARBA" id="ARBA00049660"/>
    </source>
</evidence>
<reference evidence="7" key="1">
    <citation type="submission" date="2022-08" db="EMBL/GenBank/DDBJ databases">
        <title>Complete genome of Mycoplasma iguanae type strain 2327.</title>
        <authorList>
            <person name="Spergser J."/>
        </authorList>
    </citation>
    <scope>NUCLEOTIDE SEQUENCE</scope>
    <source>
        <strain evidence="7">2327</strain>
    </source>
</reference>
<comment type="subcellular location">
    <subcellularLocation>
        <location evidence="1">Membrane</location>
        <topology evidence="1">Multi-pass membrane protein</topology>
    </subcellularLocation>
</comment>
<dbReference type="Pfam" id="PF01226">
    <property type="entry name" value="Form_Nir_trans"/>
    <property type="match status" value="1"/>
</dbReference>
<keyword evidence="2 6" id="KW-0812">Transmembrane</keyword>
<keyword evidence="8" id="KW-1185">Reference proteome</keyword>
<dbReference type="PANTHER" id="PTHR30520:SF6">
    <property type="entry name" value="FORMATE_NITRATE FAMILY TRANSPORTER (EUROFUNG)"/>
    <property type="match status" value="1"/>
</dbReference>
<evidence type="ECO:0000256" key="4">
    <source>
        <dbReference type="ARBA" id="ARBA00023136"/>
    </source>
</evidence>
<feature type="transmembrane region" description="Helical" evidence="6">
    <location>
        <begin position="266"/>
        <end position="292"/>
    </location>
</feature>
<name>A0ABY5R804_9MOLU</name>
<feature type="transmembrane region" description="Helical" evidence="6">
    <location>
        <begin position="193"/>
        <end position="222"/>
    </location>
</feature>
<gene>
    <name evidence="7" type="ORF">NV226_02750</name>
</gene>
<keyword evidence="4 6" id="KW-0472">Membrane</keyword>
<accession>A0ABY5R804</accession>
<dbReference type="Gene3D" id="1.20.1080.10">
    <property type="entry name" value="Glycerol uptake facilitator protein"/>
    <property type="match status" value="1"/>
</dbReference>
<keyword evidence="3 6" id="KW-1133">Transmembrane helix</keyword>
<comment type="similarity">
    <text evidence="5">Belongs to the FNT transporter (TC 1.A.16) family.</text>
</comment>
<evidence type="ECO:0000256" key="2">
    <source>
        <dbReference type="ARBA" id="ARBA00022692"/>
    </source>
</evidence>
<dbReference type="EMBL" id="CP102734">
    <property type="protein sequence ID" value="UVD81619.1"/>
    <property type="molecule type" value="Genomic_DNA"/>
</dbReference>
<evidence type="ECO:0000313" key="8">
    <source>
        <dbReference type="Proteomes" id="UP001059252"/>
    </source>
</evidence>
<dbReference type="Proteomes" id="UP001059252">
    <property type="component" value="Chromosome"/>
</dbReference>